<dbReference type="KEGG" id="aaf:AURANDRAFT_69068"/>
<feature type="transmembrane region" description="Helical" evidence="2">
    <location>
        <begin position="190"/>
        <end position="207"/>
    </location>
</feature>
<dbReference type="EMBL" id="GL833684">
    <property type="protein sequence ID" value="EGB02237.1"/>
    <property type="molecule type" value="Genomic_DNA"/>
</dbReference>
<dbReference type="AlphaFoldDB" id="F0YRM2"/>
<evidence type="ECO:0000313" key="4">
    <source>
        <dbReference type="Proteomes" id="UP000002729"/>
    </source>
</evidence>
<dbReference type="Gene3D" id="2.60.120.620">
    <property type="entry name" value="q2cbj1_9rhob like domain"/>
    <property type="match status" value="1"/>
</dbReference>
<sequence length="688" mass="73995">MFWIFYHNFVVEPFAILILKLFVPASLHGKISFFEDPAPLAVPHRTPLAVAPSALVAPGAANAFKRVGVAVPLRLRAAAHATPLSKDQRAASRLVRKKLPQTPGARTLADVERSMLDAAEAACDAFVEEHDVARDARADDDFRAIEGVEEAWGGARLVADNTRWRRPFYHAAVVTFGTTMVFMWPSVRAVAVKEMIAIAAMFVLLGVRDPALAKFMRPLDEANAAAPGLILHIISWVTMVGVACVVALVVKSSSSRARRLRENAKALHSSHGKQRERDGDSSESSDDDGHKIKGRVKRKSKPAVAAEPARTKTVDAVPPFGDGVDSPRTPPARARASPRRPSRVAPLALDDLKAEVVPPESLARTSPLRVNSSYFSRAEETYAVAATANRAADPSRPLPSVFRARAARLIRTMSMKVARVAPVASPLPASRSLGAPARVRLRRASAEAVEAIAVEVQETLHSYASRGDLHSRALDEPGKRRYHLIRAGSARFDVKRECPRVHAAVAQLVGGDARLAAPLRGFRACVARTTGGEETKEEDHRDWHVDGWHEPHSRRSGAVGLVVFWLLTDAPPGAGGTEFALGSHRAVARLLEKGDLPARALHGFDAVGDERELVPALLRRAETRSLVGAAGDVALASPLLLHRGGANALPGHARILAISCCPVDELRPGGRAPVEASLAPRRARCAVS</sequence>
<reference evidence="3 4" key="1">
    <citation type="journal article" date="2011" name="Proc. Natl. Acad. Sci. U.S.A.">
        <title>Niche of harmful alga Aureococcus anophagefferens revealed through ecogenomics.</title>
        <authorList>
            <person name="Gobler C.J."/>
            <person name="Berry D.L."/>
            <person name="Dyhrman S.T."/>
            <person name="Wilhelm S.W."/>
            <person name="Salamov A."/>
            <person name="Lobanov A.V."/>
            <person name="Zhang Y."/>
            <person name="Collier J.L."/>
            <person name="Wurch L.L."/>
            <person name="Kustka A.B."/>
            <person name="Dill B.D."/>
            <person name="Shah M."/>
            <person name="VerBerkmoes N.C."/>
            <person name="Kuo A."/>
            <person name="Terry A."/>
            <person name="Pangilinan J."/>
            <person name="Lindquist E.A."/>
            <person name="Lucas S."/>
            <person name="Paulsen I.T."/>
            <person name="Hattenrath-Lehmann T.K."/>
            <person name="Talmage S.C."/>
            <person name="Walker E.A."/>
            <person name="Koch F."/>
            <person name="Burson A.M."/>
            <person name="Marcoval M.A."/>
            <person name="Tang Y.Z."/>
            <person name="Lecleir G.R."/>
            <person name="Coyne K.J."/>
            <person name="Berg G.M."/>
            <person name="Bertrand E.M."/>
            <person name="Saito M.A."/>
            <person name="Gladyshev V.N."/>
            <person name="Grigoriev I.V."/>
        </authorList>
    </citation>
    <scope>NUCLEOTIDE SEQUENCE [LARGE SCALE GENOMIC DNA]</scope>
    <source>
        <strain evidence="4">CCMP 1984</strain>
    </source>
</reference>
<organism evidence="4">
    <name type="scientific">Aureococcus anophagefferens</name>
    <name type="common">Harmful bloom alga</name>
    <dbReference type="NCBI Taxonomy" id="44056"/>
    <lineage>
        <taxon>Eukaryota</taxon>
        <taxon>Sar</taxon>
        <taxon>Stramenopiles</taxon>
        <taxon>Ochrophyta</taxon>
        <taxon>Pelagophyceae</taxon>
        <taxon>Pelagomonadales</taxon>
        <taxon>Pelagomonadaceae</taxon>
        <taxon>Aureococcus</taxon>
    </lineage>
</organism>
<dbReference type="Pfam" id="PF05721">
    <property type="entry name" value="PhyH"/>
    <property type="match status" value="1"/>
</dbReference>
<proteinExistence type="predicted"/>
<feature type="compositionally biased region" description="Basic residues" evidence="1">
    <location>
        <begin position="292"/>
        <end position="301"/>
    </location>
</feature>
<dbReference type="RefSeq" id="XP_009043064.1">
    <property type="nucleotide sequence ID" value="XM_009044816.1"/>
</dbReference>
<keyword evidence="2" id="KW-0472">Membrane</keyword>
<dbReference type="OrthoDB" id="4664297at2759"/>
<protein>
    <submittedName>
        <fullName evidence="3">Uncharacterized protein</fullName>
    </submittedName>
</protein>
<keyword evidence="2" id="KW-1133">Transmembrane helix</keyword>
<keyword evidence="2" id="KW-0812">Transmembrane</keyword>
<evidence type="ECO:0000256" key="1">
    <source>
        <dbReference type="SAM" id="MobiDB-lite"/>
    </source>
</evidence>
<dbReference type="Proteomes" id="UP000002729">
    <property type="component" value="Unassembled WGS sequence"/>
</dbReference>
<dbReference type="InParanoid" id="F0YRM2"/>
<feature type="transmembrane region" description="Helical" evidence="2">
    <location>
        <begin position="228"/>
        <end position="250"/>
    </location>
</feature>
<name>F0YRM2_AURAN</name>
<dbReference type="SUPFAM" id="SSF51197">
    <property type="entry name" value="Clavaminate synthase-like"/>
    <property type="match status" value="1"/>
</dbReference>
<evidence type="ECO:0000256" key="2">
    <source>
        <dbReference type="SAM" id="Phobius"/>
    </source>
</evidence>
<keyword evidence="4" id="KW-1185">Reference proteome</keyword>
<accession>F0YRM2</accession>
<dbReference type="GeneID" id="20227217"/>
<dbReference type="InterPro" id="IPR008775">
    <property type="entry name" value="Phytyl_CoA_dOase-like"/>
</dbReference>
<gene>
    <name evidence="3" type="ORF">AURANDRAFT_69068</name>
</gene>
<evidence type="ECO:0000313" key="3">
    <source>
        <dbReference type="EMBL" id="EGB02237.1"/>
    </source>
</evidence>
<feature type="region of interest" description="Disordered" evidence="1">
    <location>
        <begin position="261"/>
        <end position="342"/>
    </location>
</feature>